<evidence type="ECO:0000313" key="3">
    <source>
        <dbReference type="Proteomes" id="UP000254807"/>
    </source>
</evidence>
<dbReference type="OrthoDB" id="5244771at2"/>
<name>A0A376H2B7_ENTGA</name>
<protein>
    <submittedName>
        <fullName evidence="2">Integral membrane protein</fullName>
    </submittedName>
</protein>
<proteinExistence type="predicted"/>
<feature type="transmembrane region" description="Helical" evidence="1">
    <location>
        <begin position="74"/>
        <end position="97"/>
    </location>
</feature>
<organism evidence="2 3">
    <name type="scientific">Enterococcus gallinarum</name>
    <dbReference type="NCBI Taxonomy" id="1353"/>
    <lineage>
        <taxon>Bacteria</taxon>
        <taxon>Bacillati</taxon>
        <taxon>Bacillota</taxon>
        <taxon>Bacilli</taxon>
        <taxon>Lactobacillales</taxon>
        <taxon>Enterococcaceae</taxon>
        <taxon>Enterococcus</taxon>
    </lineage>
</organism>
<dbReference type="AlphaFoldDB" id="A0A376H2B7"/>
<feature type="transmembrane region" description="Helical" evidence="1">
    <location>
        <begin position="33"/>
        <end position="54"/>
    </location>
</feature>
<reference evidence="2 3" key="1">
    <citation type="submission" date="2018-06" db="EMBL/GenBank/DDBJ databases">
        <authorList>
            <consortium name="Pathogen Informatics"/>
            <person name="Doyle S."/>
        </authorList>
    </citation>
    <scope>NUCLEOTIDE SEQUENCE [LARGE SCALE GENOMIC DNA]</scope>
    <source>
        <strain evidence="2 3">NCTC12360</strain>
    </source>
</reference>
<accession>A0A376H2B7</accession>
<dbReference type="Proteomes" id="UP000254807">
    <property type="component" value="Unassembled WGS sequence"/>
</dbReference>
<dbReference type="RefSeq" id="WP_060814447.1">
    <property type="nucleotide sequence ID" value="NZ_JBHULA010000053.1"/>
</dbReference>
<keyword evidence="1" id="KW-0812">Transmembrane</keyword>
<evidence type="ECO:0000256" key="1">
    <source>
        <dbReference type="SAM" id="Phobius"/>
    </source>
</evidence>
<gene>
    <name evidence="2" type="ORF">NCTC12360_03464</name>
</gene>
<evidence type="ECO:0000313" key="2">
    <source>
        <dbReference type="EMBL" id="STD84917.1"/>
    </source>
</evidence>
<sequence length="169" mass="20268">MKKRITREEVSEQLVSDLFFEKGHLKLTLWQSFLTLLAWIAVIVPFVWVAFPVFFPQTAAQIRFRIYVEEATIFRLLALFLGISFVLLVILFVLLTVRNNRRFRHTLRKEVLHDERKLEQRKEVLEEFFDDRFGPEEMRHSVCYYEVKPEQNLTETEIVKLYKDKGVSL</sequence>
<keyword evidence="3" id="KW-1185">Reference proteome</keyword>
<keyword evidence="1" id="KW-0472">Membrane</keyword>
<dbReference type="EMBL" id="UFYW01000001">
    <property type="protein sequence ID" value="STD84917.1"/>
    <property type="molecule type" value="Genomic_DNA"/>
</dbReference>
<keyword evidence="1" id="KW-1133">Transmembrane helix</keyword>